<keyword evidence="6 8" id="KW-1133">Transmembrane helix</keyword>
<feature type="transmembrane region" description="Helical" evidence="8">
    <location>
        <begin position="102"/>
        <end position="124"/>
    </location>
</feature>
<evidence type="ECO:0000313" key="9">
    <source>
        <dbReference type="EMBL" id="AEC02430.1"/>
    </source>
</evidence>
<dbReference type="RefSeq" id="WP_013739825.1">
    <property type="nucleotide sequence ID" value="NC_015436.1"/>
</dbReference>
<dbReference type="PANTHER" id="PTHR36838">
    <property type="entry name" value="AUXIN EFFLUX CARRIER FAMILY PROTEIN"/>
    <property type="match status" value="1"/>
</dbReference>
<feature type="transmembrane region" description="Helical" evidence="8">
    <location>
        <begin position="6"/>
        <end position="26"/>
    </location>
</feature>
<dbReference type="Proteomes" id="UP000007939">
    <property type="component" value="Chromosome"/>
</dbReference>
<feature type="transmembrane region" description="Helical" evidence="8">
    <location>
        <begin position="251"/>
        <end position="274"/>
    </location>
</feature>
<keyword evidence="3" id="KW-0813">Transport</keyword>
<evidence type="ECO:0000256" key="7">
    <source>
        <dbReference type="ARBA" id="ARBA00023136"/>
    </source>
</evidence>
<comment type="subcellular location">
    <subcellularLocation>
        <location evidence="1">Cell membrane</location>
        <topology evidence="1">Multi-pass membrane protein</topology>
    </subcellularLocation>
</comment>
<keyword evidence="7 8" id="KW-0472">Membrane</keyword>
<dbReference type="eggNOG" id="COG0679">
    <property type="taxonomic scope" value="Bacteria"/>
</dbReference>
<protein>
    <submittedName>
        <fullName evidence="9">Auxin Efflux Carrier</fullName>
    </submittedName>
</protein>
<evidence type="ECO:0000256" key="4">
    <source>
        <dbReference type="ARBA" id="ARBA00022475"/>
    </source>
</evidence>
<dbReference type="STRING" id="760011.Spico_1219"/>
<reference evidence="10" key="1">
    <citation type="submission" date="2011-04" db="EMBL/GenBank/DDBJ databases">
        <title>The complete genome of Spirochaeta coccoides DSM 17374.</title>
        <authorList>
            <person name="Lucas S."/>
            <person name="Copeland A."/>
            <person name="Lapidus A."/>
            <person name="Bruce D."/>
            <person name="Goodwin L."/>
            <person name="Pitluck S."/>
            <person name="Peters L."/>
            <person name="Kyrpides N."/>
            <person name="Mavromatis K."/>
            <person name="Pagani I."/>
            <person name="Ivanova N."/>
            <person name="Ovchinnikova G."/>
            <person name="Lu M."/>
            <person name="Detter J.C."/>
            <person name="Tapia R."/>
            <person name="Han C."/>
            <person name="Land M."/>
            <person name="Hauser L."/>
            <person name="Markowitz V."/>
            <person name="Cheng J.-F."/>
            <person name="Hugenholtz P."/>
            <person name="Woyke T."/>
            <person name="Wu D."/>
            <person name="Spring S."/>
            <person name="Schroeder M."/>
            <person name="Brambilla E."/>
            <person name="Klenk H.-P."/>
            <person name="Eisen J.A."/>
        </authorList>
    </citation>
    <scope>NUCLEOTIDE SEQUENCE [LARGE SCALE GENOMIC DNA]</scope>
    <source>
        <strain evidence="10">ATCC BAA-1237 / DSM 17374 / SPN1</strain>
    </source>
</reference>
<accession>F4GLN6</accession>
<dbReference type="KEGG" id="scc:Spico_1219"/>
<evidence type="ECO:0000256" key="6">
    <source>
        <dbReference type="ARBA" id="ARBA00022989"/>
    </source>
</evidence>
<evidence type="ECO:0000313" key="10">
    <source>
        <dbReference type="Proteomes" id="UP000007939"/>
    </source>
</evidence>
<dbReference type="EMBL" id="CP002659">
    <property type="protein sequence ID" value="AEC02430.1"/>
    <property type="molecule type" value="Genomic_DNA"/>
</dbReference>
<feature type="transmembrane region" description="Helical" evidence="8">
    <location>
        <begin position="68"/>
        <end position="90"/>
    </location>
</feature>
<dbReference type="GO" id="GO:0055085">
    <property type="term" value="P:transmembrane transport"/>
    <property type="evidence" value="ECO:0007669"/>
    <property type="project" value="InterPro"/>
</dbReference>
<evidence type="ECO:0000256" key="3">
    <source>
        <dbReference type="ARBA" id="ARBA00022448"/>
    </source>
</evidence>
<comment type="similarity">
    <text evidence="2">Belongs to the auxin efflux carrier (TC 2.A.69) family.</text>
</comment>
<feature type="transmembrane region" description="Helical" evidence="8">
    <location>
        <begin position="38"/>
        <end position="56"/>
    </location>
</feature>
<feature type="transmembrane region" description="Helical" evidence="8">
    <location>
        <begin position="164"/>
        <end position="182"/>
    </location>
</feature>
<feature type="transmembrane region" description="Helical" evidence="8">
    <location>
        <begin position="225"/>
        <end position="245"/>
    </location>
</feature>
<evidence type="ECO:0000256" key="8">
    <source>
        <dbReference type="SAM" id="Phobius"/>
    </source>
</evidence>
<keyword evidence="10" id="KW-1185">Reference proteome</keyword>
<feature type="transmembrane region" description="Helical" evidence="8">
    <location>
        <begin position="194"/>
        <end position="213"/>
    </location>
</feature>
<reference evidence="9 10" key="2">
    <citation type="journal article" date="2012" name="Stand. Genomic Sci.">
        <title>Complete genome sequence of the termite hindgut bacterium Spirochaeta coccoides type strain (SPN1(T)), reclassification in the genus Sphaerochaeta as Sphaerochaeta coccoides comb. nov. and emendations of the family Spirochaetaceae and the genus Sphaerochaeta.</title>
        <authorList>
            <person name="Abt B."/>
            <person name="Han C."/>
            <person name="Scheuner C."/>
            <person name="Lu M."/>
            <person name="Lapidus A."/>
            <person name="Nolan M."/>
            <person name="Lucas S."/>
            <person name="Hammon N."/>
            <person name="Deshpande S."/>
            <person name="Cheng J.F."/>
            <person name="Tapia R."/>
            <person name="Goodwin L.A."/>
            <person name="Pitluck S."/>
            <person name="Liolios K."/>
            <person name="Pagani I."/>
            <person name="Ivanova N."/>
            <person name="Mavromatis K."/>
            <person name="Mikhailova N."/>
            <person name="Huntemann M."/>
            <person name="Pati A."/>
            <person name="Chen A."/>
            <person name="Palaniappan K."/>
            <person name="Land M."/>
            <person name="Hauser L."/>
            <person name="Brambilla E.M."/>
            <person name="Rohde M."/>
            <person name="Spring S."/>
            <person name="Gronow S."/>
            <person name="Goker M."/>
            <person name="Woyke T."/>
            <person name="Bristow J."/>
            <person name="Eisen J.A."/>
            <person name="Markowitz V."/>
            <person name="Hugenholtz P."/>
            <person name="Kyrpides N.C."/>
            <person name="Klenk H.P."/>
            <person name="Detter J.C."/>
        </authorList>
    </citation>
    <scope>NUCLEOTIDE SEQUENCE [LARGE SCALE GENOMIC DNA]</scope>
    <source>
        <strain evidence="10">ATCC BAA-1237 / DSM 17374 / SPN1</strain>
    </source>
</reference>
<organism evidence="9 10">
    <name type="scientific">Parasphaerochaeta coccoides (strain ATCC BAA-1237 / DSM 17374 / SPN1)</name>
    <name type="common">Sphaerochaeta coccoides</name>
    <dbReference type="NCBI Taxonomy" id="760011"/>
    <lineage>
        <taxon>Bacteria</taxon>
        <taxon>Pseudomonadati</taxon>
        <taxon>Spirochaetota</taxon>
        <taxon>Spirochaetia</taxon>
        <taxon>Spirochaetales</taxon>
        <taxon>Sphaerochaetaceae</taxon>
        <taxon>Parasphaerochaeta</taxon>
    </lineage>
</organism>
<dbReference type="InterPro" id="IPR038770">
    <property type="entry name" value="Na+/solute_symporter_sf"/>
</dbReference>
<dbReference type="PANTHER" id="PTHR36838:SF1">
    <property type="entry name" value="SLR1864 PROTEIN"/>
    <property type="match status" value="1"/>
</dbReference>
<feature type="transmembrane region" description="Helical" evidence="8">
    <location>
        <begin position="286"/>
        <end position="307"/>
    </location>
</feature>
<dbReference type="HOGENOM" id="CLU_056175_1_1_12"/>
<sequence length="311" mass="33735">MELDSTVIFGLLAKMVILIALGMVACRFRVISQEGQQTISRLLLSIILPLGVLAAGNSTFNPKYSNNLLLTALIVFAYYIVAIGLSLLMGRLFNPPGKKKGVFVAMNVFANTSFMGYAIASTLFGHEGMLFAIVYNLLYNLFMFTFGVMSIEGNGASTIDWRKLVTNPLTISSVISLLIFISPFRFPAMVTDSFSLVGSMSMPLSMILIGCWLSDIPAKALVRDGLSYVISLMRLVCFPLIMIFVARHFAISPVVVGTCVVITSLPAGSLNVIFAQKFGSAPDFAVATMAQGTVFSVFTLPLVISLLNHFF</sequence>
<proteinExistence type="inferred from homology"/>
<name>F4GLN6_PARC1</name>
<evidence type="ECO:0000256" key="5">
    <source>
        <dbReference type="ARBA" id="ARBA00022692"/>
    </source>
</evidence>
<gene>
    <name evidence="9" type="ordered locus">Spico_1219</name>
</gene>
<dbReference type="InterPro" id="IPR004776">
    <property type="entry name" value="Mem_transp_PIN-like"/>
</dbReference>
<dbReference type="GO" id="GO:0005886">
    <property type="term" value="C:plasma membrane"/>
    <property type="evidence" value="ECO:0007669"/>
    <property type="project" value="UniProtKB-SubCell"/>
</dbReference>
<dbReference type="AlphaFoldDB" id="F4GLN6"/>
<keyword evidence="4" id="KW-1003">Cell membrane</keyword>
<feature type="transmembrane region" description="Helical" evidence="8">
    <location>
        <begin position="130"/>
        <end position="152"/>
    </location>
</feature>
<evidence type="ECO:0000256" key="2">
    <source>
        <dbReference type="ARBA" id="ARBA00010145"/>
    </source>
</evidence>
<dbReference type="Pfam" id="PF03547">
    <property type="entry name" value="Mem_trans"/>
    <property type="match status" value="2"/>
</dbReference>
<evidence type="ECO:0000256" key="1">
    <source>
        <dbReference type="ARBA" id="ARBA00004651"/>
    </source>
</evidence>
<dbReference type="Gene3D" id="1.20.1530.20">
    <property type="match status" value="2"/>
</dbReference>
<keyword evidence="5 8" id="KW-0812">Transmembrane</keyword>